<evidence type="ECO:0000256" key="1">
    <source>
        <dbReference type="SAM" id="MobiDB-lite"/>
    </source>
</evidence>
<feature type="compositionally biased region" description="Acidic residues" evidence="1">
    <location>
        <begin position="741"/>
        <end position="753"/>
    </location>
</feature>
<feature type="compositionally biased region" description="Polar residues" evidence="1">
    <location>
        <begin position="730"/>
        <end position="740"/>
    </location>
</feature>
<feature type="region of interest" description="Disordered" evidence="1">
    <location>
        <begin position="511"/>
        <end position="579"/>
    </location>
</feature>
<proteinExistence type="predicted"/>
<name>A0A0D2FT33_9EURO</name>
<feature type="compositionally biased region" description="Basic residues" evidence="1">
    <location>
        <begin position="864"/>
        <end position="878"/>
    </location>
</feature>
<dbReference type="AlphaFoldDB" id="A0A0D2FT33"/>
<organism evidence="2 3">
    <name type="scientific">Phialophora macrospora</name>
    <dbReference type="NCBI Taxonomy" id="1851006"/>
    <lineage>
        <taxon>Eukaryota</taxon>
        <taxon>Fungi</taxon>
        <taxon>Dikarya</taxon>
        <taxon>Ascomycota</taxon>
        <taxon>Pezizomycotina</taxon>
        <taxon>Eurotiomycetes</taxon>
        <taxon>Chaetothyriomycetidae</taxon>
        <taxon>Chaetothyriales</taxon>
        <taxon>Herpotrichiellaceae</taxon>
        <taxon>Phialophora</taxon>
    </lineage>
</organism>
<feature type="compositionally biased region" description="Basic and acidic residues" evidence="1">
    <location>
        <begin position="641"/>
        <end position="656"/>
    </location>
</feature>
<reference evidence="2 3" key="1">
    <citation type="submission" date="2015-01" db="EMBL/GenBank/DDBJ databases">
        <title>The Genome Sequence of Capronia semiimmersa CBS27337.</title>
        <authorList>
            <consortium name="The Broad Institute Genomics Platform"/>
            <person name="Cuomo C."/>
            <person name="de Hoog S."/>
            <person name="Gorbushina A."/>
            <person name="Stielow B."/>
            <person name="Teixiera M."/>
            <person name="Abouelleil A."/>
            <person name="Chapman S.B."/>
            <person name="Priest M."/>
            <person name="Young S.K."/>
            <person name="Wortman J."/>
            <person name="Nusbaum C."/>
            <person name="Birren B."/>
        </authorList>
    </citation>
    <scope>NUCLEOTIDE SEQUENCE [LARGE SCALE GENOMIC DNA]</scope>
    <source>
        <strain evidence="2 3">CBS 27337</strain>
    </source>
</reference>
<evidence type="ECO:0000313" key="2">
    <source>
        <dbReference type="EMBL" id="KIW69695.1"/>
    </source>
</evidence>
<feature type="compositionally biased region" description="Basic residues" evidence="1">
    <location>
        <begin position="844"/>
        <end position="856"/>
    </location>
</feature>
<feature type="compositionally biased region" description="Basic and acidic residues" evidence="1">
    <location>
        <begin position="316"/>
        <end position="330"/>
    </location>
</feature>
<gene>
    <name evidence="2" type="ORF">PV04_05557</name>
</gene>
<dbReference type="Proteomes" id="UP000054266">
    <property type="component" value="Unassembled WGS sequence"/>
</dbReference>
<protein>
    <submittedName>
        <fullName evidence="2">Uncharacterized protein</fullName>
    </submittedName>
</protein>
<feature type="compositionally biased region" description="Polar residues" evidence="1">
    <location>
        <begin position="554"/>
        <end position="569"/>
    </location>
</feature>
<feature type="compositionally biased region" description="Low complexity" evidence="1">
    <location>
        <begin position="807"/>
        <end position="820"/>
    </location>
</feature>
<feature type="region of interest" description="Disordered" evidence="1">
    <location>
        <begin position="594"/>
        <end position="656"/>
    </location>
</feature>
<feature type="region of interest" description="Disordered" evidence="1">
    <location>
        <begin position="221"/>
        <end position="375"/>
    </location>
</feature>
<accession>A0A0D2FT33</accession>
<dbReference type="EMBL" id="KN846958">
    <property type="protein sequence ID" value="KIW69695.1"/>
    <property type="molecule type" value="Genomic_DNA"/>
</dbReference>
<feature type="compositionally biased region" description="Basic residues" evidence="1">
    <location>
        <begin position="797"/>
        <end position="806"/>
    </location>
</feature>
<sequence>MCKVLEYRYTKCKRPRNAGPDYDEFAPENLCDGKRQGVLKAPCLIQVCEKHEGGVAQYDIDGPVVSNLKCTPTVEIVYIRSKCRYCGSDSDGHYDVDADKNNRIMRKPKLIIRTGGDSSFRSMDDYTVHVPQIPWKDPSFRMPNWNPTIPRENALDDEEVVSPFTVKERKPTGIMNPEDEPEEWVDADLRPIDLLENHYDEIGDRPSCQVDRILCPENDDELSQERLESQELQTGSQSPQEGGSQPRGSGGESQLNDSRPEDSQGEPNGDGSQGTSQANGLATGGAEPPPSPPRKPTSCSGSKGCKRRRSSSSSEDSEKRSASSRDRADGPDAAATAPQTLAQQAPAQQPSQQEVSPAVGPHAEGDTRNSQRNRPLTDNASVAEFEQDVYAQTELSGRLLVLQRVQRSTDFAWRWGDDFNVAPFSLAEWETLLHDSVIHDEEEVAKLLETIRSDRLEAHRRTAAREELRGHFRFAGYDVLPDDALDQLLERAGWDGGAVYDIWQNINEPIPSVETGDAPSNPAANGEQTLAPGGSSCSANGGTSPQVQRPPRRSSGQSTSPLPTRTATPSLDPEILFGRNTGMPAHIQEMMERELRQNDEESEQLRLQRGRRRKPETGDEDEFPETAPIRAGYQVETLGEDETHRQDEREADELRRKQELERLQRIEDENEIERARFKSSRDLIRQERERELLESGKALERELLEETRALRRLAGIYDAEENEEGANNGDQSSDAGQQTDDVADEEPSAEEEPQPGPRVKRIKTNDGRAMPAPPPPVQPRMRPHTRSMGPPTESVHHMRLRPRRRTAASSSAPANLASPSVTSSNPPAAPSRGRGRAGTSSSGGRRKAPSTTKGKRRSENGVQKKAKTSKKSTATRRT</sequence>
<dbReference type="HOGENOM" id="CLU_368418_0_0_1"/>
<feature type="region of interest" description="Disordered" evidence="1">
    <location>
        <begin position="715"/>
        <end position="878"/>
    </location>
</feature>
<feature type="compositionally biased region" description="Polar residues" evidence="1">
    <location>
        <begin position="234"/>
        <end position="257"/>
    </location>
</feature>
<dbReference type="STRING" id="5601.A0A0D2FT33"/>
<feature type="compositionally biased region" description="Low complexity" evidence="1">
    <location>
        <begin position="333"/>
        <end position="353"/>
    </location>
</feature>
<evidence type="ECO:0000313" key="3">
    <source>
        <dbReference type="Proteomes" id="UP000054266"/>
    </source>
</evidence>
<keyword evidence="3" id="KW-1185">Reference proteome</keyword>
<feature type="compositionally biased region" description="Basic and acidic residues" evidence="1">
    <location>
        <begin position="594"/>
        <end position="606"/>
    </location>
</feature>
<feature type="compositionally biased region" description="Polar residues" evidence="1">
    <location>
        <begin position="535"/>
        <end position="547"/>
    </location>
</feature>